<evidence type="ECO:0000256" key="4">
    <source>
        <dbReference type="ARBA" id="ARBA00022691"/>
    </source>
</evidence>
<dbReference type="CDD" id="cd02068">
    <property type="entry name" value="radical_SAM_B12_BD"/>
    <property type="match status" value="1"/>
</dbReference>
<evidence type="ECO:0000259" key="8">
    <source>
        <dbReference type="PROSITE" id="PS51332"/>
    </source>
</evidence>
<dbReference type="GO" id="GO:0051539">
    <property type="term" value="F:4 iron, 4 sulfur cluster binding"/>
    <property type="evidence" value="ECO:0007669"/>
    <property type="project" value="UniProtKB-KW"/>
</dbReference>
<dbReference type="GO" id="GO:0005829">
    <property type="term" value="C:cytosol"/>
    <property type="evidence" value="ECO:0007669"/>
    <property type="project" value="TreeGrafter"/>
</dbReference>
<keyword evidence="3" id="KW-0808">Transferase</keyword>
<keyword evidence="2" id="KW-0489">Methyltransferase</keyword>
<dbReference type="GO" id="GO:0046872">
    <property type="term" value="F:metal ion binding"/>
    <property type="evidence" value="ECO:0007669"/>
    <property type="project" value="UniProtKB-KW"/>
</dbReference>
<dbReference type="Pfam" id="PF02310">
    <property type="entry name" value="B12-binding"/>
    <property type="match status" value="1"/>
</dbReference>
<evidence type="ECO:0000256" key="2">
    <source>
        <dbReference type="ARBA" id="ARBA00022603"/>
    </source>
</evidence>
<dbReference type="CDD" id="cd01335">
    <property type="entry name" value="Radical_SAM"/>
    <property type="match status" value="1"/>
</dbReference>
<dbReference type="InterPro" id="IPR023404">
    <property type="entry name" value="rSAM_horseshoe"/>
</dbReference>
<dbReference type="SFLD" id="SFLDG01082">
    <property type="entry name" value="B12-binding_domain_containing"/>
    <property type="match status" value="1"/>
</dbReference>
<dbReference type="Gene3D" id="3.40.50.280">
    <property type="entry name" value="Cobalamin-binding domain"/>
    <property type="match status" value="1"/>
</dbReference>
<feature type="domain" description="B12-binding" evidence="8">
    <location>
        <begin position="9"/>
        <end position="144"/>
    </location>
</feature>
<dbReference type="PANTHER" id="PTHR43409">
    <property type="entry name" value="ANAEROBIC MAGNESIUM-PROTOPORPHYRIN IX MONOMETHYL ESTER CYCLASE-RELATED"/>
    <property type="match status" value="1"/>
</dbReference>
<dbReference type="PROSITE" id="PS51332">
    <property type="entry name" value="B12_BINDING"/>
    <property type="match status" value="1"/>
</dbReference>
<dbReference type="PANTHER" id="PTHR43409:SF7">
    <property type="entry name" value="BLL1977 PROTEIN"/>
    <property type="match status" value="1"/>
</dbReference>
<dbReference type="AlphaFoldDB" id="A0A1G2EDT2"/>
<protein>
    <submittedName>
        <fullName evidence="10">Uncharacterized protein</fullName>
    </submittedName>
</protein>
<evidence type="ECO:0000256" key="1">
    <source>
        <dbReference type="ARBA" id="ARBA00001966"/>
    </source>
</evidence>
<dbReference type="Pfam" id="PF04055">
    <property type="entry name" value="Radical_SAM"/>
    <property type="match status" value="1"/>
</dbReference>
<sequence length="491" mass="55999">MKILLINPPVCNDVGRPKAASPPLAMLYLAGYLEKWGFADVKVLDADIERLTWQALANLLVKENPDIVGVGGSSFVLPALIKTAQVARNHLSDCLIVAGGFGPTKEPEKVLRMAQGAIDLVAVGEGEITLLEVVKRRESRGKDFSDIAGLAFLGKDGNLVMTGPRGYIMDLDSIPWPAFHLLTSDFSKYPGAHLSSKIKEMKKPRATVLAARGCPHRCTFCSLGSKLYRQRSPKDVVAEIAYYKNKFGVRSVQIYDDDFVGMTPKQNEWVQEICDEMIRRKLNLPWLVQGRCSPYIELETLKKMKEAGCCWIWWGVESGSQRILDDVIHKDIKLENVYRAFALAKEAGIKSQMFIIIGFPGETPDDIKMTVRLIKDIKPDVPAFHILSPYPGSELFKYFQIHNLLENKLETPADYYRYDTNVHVNHHTFEMTAEEINKYYRLLIFRFEHNWWYFIKFGFRSLTGADGFKKLFKRIKIVIEYFLGWLKMQNN</sequence>
<dbReference type="SFLD" id="SFLDG01123">
    <property type="entry name" value="methyltransferase_(Class_B)"/>
    <property type="match status" value="1"/>
</dbReference>
<keyword evidence="4" id="KW-0949">S-adenosyl-L-methionine</keyword>
<dbReference type="EMBL" id="MHMH01000021">
    <property type="protein sequence ID" value="OGZ23987.1"/>
    <property type="molecule type" value="Genomic_DNA"/>
</dbReference>
<evidence type="ECO:0000259" key="9">
    <source>
        <dbReference type="PROSITE" id="PS51918"/>
    </source>
</evidence>
<gene>
    <name evidence="10" type="ORF">A2896_01440</name>
</gene>
<organism evidence="10 11">
    <name type="scientific">Candidatus Nealsonbacteria bacterium RIFCSPLOWO2_01_FULL_43_32</name>
    <dbReference type="NCBI Taxonomy" id="1801672"/>
    <lineage>
        <taxon>Bacteria</taxon>
        <taxon>Candidatus Nealsoniibacteriota</taxon>
    </lineage>
</organism>
<dbReference type="GO" id="GO:0003824">
    <property type="term" value="F:catalytic activity"/>
    <property type="evidence" value="ECO:0007669"/>
    <property type="project" value="InterPro"/>
</dbReference>
<dbReference type="InterPro" id="IPR034466">
    <property type="entry name" value="Methyltransferase_Class_B"/>
</dbReference>
<evidence type="ECO:0000256" key="3">
    <source>
        <dbReference type="ARBA" id="ARBA00022679"/>
    </source>
</evidence>
<dbReference type="InterPro" id="IPR036724">
    <property type="entry name" value="Cobalamin-bd_sf"/>
</dbReference>
<feature type="domain" description="Radical SAM core" evidence="9">
    <location>
        <begin position="200"/>
        <end position="430"/>
    </location>
</feature>
<proteinExistence type="predicted"/>
<dbReference type="SUPFAM" id="SSF52242">
    <property type="entry name" value="Cobalamin (vitamin B12)-binding domain"/>
    <property type="match status" value="1"/>
</dbReference>
<dbReference type="SFLD" id="SFLDS00029">
    <property type="entry name" value="Radical_SAM"/>
    <property type="match status" value="1"/>
</dbReference>
<evidence type="ECO:0000256" key="7">
    <source>
        <dbReference type="ARBA" id="ARBA00023014"/>
    </source>
</evidence>
<evidence type="ECO:0000256" key="6">
    <source>
        <dbReference type="ARBA" id="ARBA00023004"/>
    </source>
</evidence>
<evidence type="ECO:0000256" key="5">
    <source>
        <dbReference type="ARBA" id="ARBA00022723"/>
    </source>
</evidence>
<dbReference type="InterPro" id="IPR051198">
    <property type="entry name" value="BchE-like"/>
</dbReference>
<dbReference type="InterPro" id="IPR058240">
    <property type="entry name" value="rSAM_sf"/>
</dbReference>
<dbReference type="Proteomes" id="UP000178647">
    <property type="component" value="Unassembled WGS sequence"/>
</dbReference>
<keyword evidence="5" id="KW-0479">Metal-binding</keyword>
<dbReference type="GO" id="GO:0031419">
    <property type="term" value="F:cobalamin binding"/>
    <property type="evidence" value="ECO:0007669"/>
    <property type="project" value="InterPro"/>
</dbReference>
<comment type="cofactor">
    <cofactor evidence="1">
        <name>[4Fe-4S] cluster</name>
        <dbReference type="ChEBI" id="CHEBI:49883"/>
    </cofactor>
</comment>
<dbReference type="Gene3D" id="3.80.30.20">
    <property type="entry name" value="tm_1862 like domain"/>
    <property type="match status" value="1"/>
</dbReference>
<reference evidence="10 11" key="1">
    <citation type="journal article" date="2016" name="Nat. Commun.">
        <title>Thousands of microbial genomes shed light on interconnected biogeochemical processes in an aquifer system.</title>
        <authorList>
            <person name="Anantharaman K."/>
            <person name="Brown C.T."/>
            <person name="Hug L.A."/>
            <person name="Sharon I."/>
            <person name="Castelle C.J."/>
            <person name="Probst A.J."/>
            <person name="Thomas B.C."/>
            <person name="Singh A."/>
            <person name="Wilkins M.J."/>
            <person name="Karaoz U."/>
            <person name="Brodie E.L."/>
            <person name="Williams K.H."/>
            <person name="Hubbard S.S."/>
            <person name="Banfield J.F."/>
        </authorList>
    </citation>
    <scope>NUCLEOTIDE SEQUENCE [LARGE SCALE GENOMIC DNA]</scope>
</reference>
<dbReference type="InterPro" id="IPR006638">
    <property type="entry name" value="Elp3/MiaA/NifB-like_rSAM"/>
</dbReference>
<evidence type="ECO:0000313" key="11">
    <source>
        <dbReference type="Proteomes" id="UP000178647"/>
    </source>
</evidence>
<keyword evidence="6" id="KW-0408">Iron</keyword>
<dbReference type="STRING" id="1801672.A2896_01440"/>
<evidence type="ECO:0000313" key="10">
    <source>
        <dbReference type="EMBL" id="OGZ23987.1"/>
    </source>
</evidence>
<accession>A0A1G2EDT2</accession>
<dbReference type="PROSITE" id="PS51918">
    <property type="entry name" value="RADICAL_SAM"/>
    <property type="match status" value="1"/>
</dbReference>
<dbReference type="SUPFAM" id="SSF102114">
    <property type="entry name" value="Radical SAM enzymes"/>
    <property type="match status" value="1"/>
</dbReference>
<comment type="caution">
    <text evidence="10">The sequence shown here is derived from an EMBL/GenBank/DDBJ whole genome shotgun (WGS) entry which is preliminary data.</text>
</comment>
<dbReference type="InterPro" id="IPR006158">
    <property type="entry name" value="Cobalamin-bd"/>
</dbReference>
<dbReference type="InterPro" id="IPR007197">
    <property type="entry name" value="rSAM"/>
</dbReference>
<keyword evidence="7" id="KW-0411">Iron-sulfur</keyword>
<dbReference type="SMART" id="SM00729">
    <property type="entry name" value="Elp3"/>
    <property type="match status" value="1"/>
</dbReference>
<name>A0A1G2EDT2_9BACT</name>